<dbReference type="GO" id="GO:0003677">
    <property type="term" value="F:DNA binding"/>
    <property type="evidence" value="ECO:0007669"/>
    <property type="project" value="UniProtKB-KW"/>
</dbReference>
<dbReference type="CDD" id="cd00093">
    <property type="entry name" value="HTH_XRE"/>
    <property type="match status" value="1"/>
</dbReference>
<name>A0A0D0HPY4_HAEIF</name>
<evidence type="ECO:0000313" key="5">
    <source>
        <dbReference type="EMBL" id="PRL91320.1"/>
    </source>
</evidence>
<dbReference type="SUPFAM" id="SSF47413">
    <property type="entry name" value="lambda repressor-like DNA-binding domains"/>
    <property type="match status" value="1"/>
</dbReference>
<dbReference type="EMBL" id="NEBD01000013">
    <property type="protein sequence ID" value="PRJ26008.1"/>
    <property type="molecule type" value="Genomic_DNA"/>
</dbReference>
<gene>
    <name evidence="5" type="ORF">BV022_00635</name>
    <name evidence="3" type="ORF">BV056_01609</name>
    <name evidence="4" type="ORF">BV163_01650</name>
    <name evidence="6" type="ORF">BVZ99_00887</name>
    <name evidence="7" type="ORF">CAGEJMGA_01890</name>
    <name evidence="2" type="ORF">NTHI1209_00085</name>
</gene>
<dbReference type="InterPro" id="IPR010982">
    <property type="entry name" value="Lambda_DNA-bd_dom_sf"/>
</dbReference>
<evidence type="ECO:0000313" key="2">
    <source>
        <dbReference type="EMBL" id="KIS36670.1"/>
    </source>
</evidence>
<keyword evidence="4" id="KW-0238">DNA-binding</keyword>
<dbReference type="KEGG" id="hic:NTHIC486_00335"/>
<evidence type="ECO:0000313" key="4">
    <source>
        <dbReference type="EMBL" id="PRK63576.1"/>
    </source>
</evidence>
<reference evidence="2 8" key="1">
    <citation type="submission" date="2014-05" db="EMBL/GenBank/DDBJ databases">
        <title>Methylome analysis of the phasevarions of Haemophilus influenzae.</title>
        <authorList>
            <person name="Atack J.M."/>
            <person name="Fox K.L."/>
            <person name="Power P.M."/>
            <person name="Clark T."/>
            <person name="Jurcisek J."/>
            <person name="Korlach J."/>
            <person name="Bakaletz L.O."/>
            <person name="Jennings M.P."/>
        </authorList>
    </citation>
    <scope>NUCLEOTIDE SEQUENCE [LARGE SCALE GENOMIC DNA]</scope>
    <source>
        <strain evidence="2 8">1209</strain>
    </source>
</reference>
<dbReference type="GeneID" id="93219660"/>
<evidence type="ECO:0000313" key="3">
    <source>
        <dbReference type="EMBL" id="PRJ26008.1"/>
    </source>
</evidence>
<comment type="caution">
    <text evidence="4">The sequence shown here is derived from an EMBL/GenBank/DDBJ whole genome shotgun (WGS) entry which is preliminary data.</text>
</comment>
<dbReference type="SMR" id="A0A0D0HPY4"/>
<accession>A0A0D0HPY4</accession>
<reference evidence="9 11" key="2">
    <citation type="submission" date="2017-02" db="EMBL/GenBank/DDBJ databases">
        <title>Haemophilus influenzae in COPD genome sequencing project.</title>
        <authorList>
            <person name="Murphy T.F."/>
            <person name="Kong Y."/>
            <person name="Nadendla S."/>
            <person name="Tettelin H."/>
            <person name="Pettigrew M."/>
        </authorList>
    </citation>
    <scope>NUCLEOTIDE SEQUENCE [LARGE SCALE GENOMIC DNA]</scope>
    <source>
        <strain evidence="6 11">13P36H1</strain>
        <strain evidence="5 9">19P94H1</strain>
        <strain evidence="3 10">39P1H1</strain>
        <strain evidence="4">84P15H4</strain>
    </source>
</reference>
<dbReference type="OMA" id="ARHEQGI"/>
<evidence type="ECO:0000313" key="11">
    <source>
        <dbReference type="Proteomes" id="UP000238866"/>
    </source>
</evidence>
<evidence type="ECO:0000313" key="10">
    <source>
        <dbReference type="Proteomes" id="UP000238753"/>
    </source>
</evidence>
<protein>
    <submittedName>
        <fullName evidence="4">DNA-binding transcriptional repressor PuuR</fullName>
    </submittedName>
    <submittedName>
        <fullName evidence="7">Helix-turn-helix</fullName>
    </submittedName>
</protein>
<dbReference type="KEGG" id="hih:NF38_01825"/>
<dbReference type="Proteomes" id="UP000658741">
    <property type="component" value="Unassembled WGS sequence"/>
</dbReference>
<dbReference type="Pfam" id="PF01381">
    <property type="entry name" value="HTH_3"/>
    <property type="match status" value="1"/>
</dbReference>
<dbReference type="KEGG" id="hiw:NTHI477_01760"/>
<sequence>MNKISPLGSNWNEFEQQIFNEEEIRESNLRVALIKELITSRQQLGISQKQLETLSGVKQPMIARIEKGQTNPQLETLLKLLAPLGKTLSIVPLRVKNA</sequence>
<dbReference type="RefSeq" id="WP_005650837.1">
    <property type="nucleotide sequence ID" value="NZ_AP018767.1"/>
</dbReference>
<evidence type="ECO:0000313" key="6">
    <source>
        <dbReference type="EMBL" id="PRM18758.1"/>
    </source>
</evidence>
<evidence type="ECO:0000313" key="8">
    <source>
        <dbReference type="Proteomes" id="UP000050700"/>
    </source>
</evidence>
<dbReference type="Proteomes" id="UP000050700">
    <property type="component" value="Unassembled WGS sequence"/>
</dbReference>
<dbReference type="PROSITE" id="PS50943">
    <property type="entry name" value="HTH_CROC1"/>
    <property type="match status" value="1"/>
</dbReference>
<feature type="domain" description="HTH cro/C1-type" evidence="1">
    <location>
        <begin position="37"/>
        <end position="91"/>
    </location>
</feature>
<dbReference type="EMBL" id="CABFLD010000006">
    <property type="protein sequence ID" value="VTX48753.1"/>
    <property type="molecule type" value="Genomic_DNA"/>
</dbReference>
<dbReference type="AlphaFoldDB" id="A0A0D0HPY4"/>
<evidence type="ECO:0000313" key="9">
    <source>
        <dbReference type="Proteomes" id="UP000238666"/>
    </source>
</evidence>
<dbReference type="Proteomes" id="UP000238866">
    <property type="component" value="Unassembled WGS sequence"/>
</dbReference>
<dbReference type="EMBL" id="MZKM01000026">
    <property type="protein sequence ID" value="PRL91320.1"/>
    <property type="molecule type" value="Genomic_DNA"/>
</dbReference>
<proteinExistence type="predicted"/>
<reference evidence="7" key="3">
    <citation type="submission" date="2019-05" db="EMBL/GenBank/DDBJ databases">
        <authorList>
            <person name="Hibberd M."/>
        </authorList>
    </citation>
    <scope>NUCLEOTIDE SEQUENCE</scope>
    <source>
        <strain evidence="7">Haemophilus_influenzae_BgEED16</strain>
    </source>
</reference>
<dbReference type="SMART" id="SM00530">
    <property type="entry name" value="HTH_XRE"/>
    <property type="match status" value="1"/>
</dbReference>
<evidence type="ECO:0000259" key="1">
    <source>
        <dbReference type="PROSITE" id="PS50943"/>
    </source>
</evidence>
<organism evidence="4">
    <name type="scientific">Haemophilus influenzae</name>
    <dbReference type="NCBI Taxonomy" id="727"/>
    <lineage>
        <taxon>Bacteria</taxon>
        <taxon>Pseudomonadati</taxon>
        <taxon>Pseudomonadota</taxon>
        <taxon>Gammaproteobacteria</taxon>
        <taxon>Pasteurellales</taxon>
        <taxon>Pasteurellaceae</taxon>
        <taxon>Haemophilus</taxon>
    </lineage>
</organism>
<dbReference type="Gene3D" id="1.10.260.40">
    <property type="entry name" value="lambda repressor-like DNA-binding domains"/>
    <property type="match status" value="1"/>
</dbReference>
<dbReference type="PATRIC" id="fig|727.529.peg.1698"/>
<dbReference type="EMBL" id="MZHU01000075">
    <property type="protein sequence ID" value="PRK63576.1"/>
    <property type="molecule type" value="Genomic_DNA"/>
</dbReference>
<dbReference type="InterPro" id="IPR001387">
    <property type="entry name" value="Cro/C1-type_HTH"/>
</dbReference>
<dbReference type="EMBL" id="MZLD01000039">
    <property type="protein sequence ID" value="PRM18758.1"/>
    <property type="molecule type" value="Genomic_DNA"/>
</dbReference>
<dbReference type="EMBL" id="JMQP01000001">
    <property type="protein sequence ID" value="KIS36670.1"/>
    <property type="molecule type" value="Genomic_DNA"/>
</dbReference>
<evidence type="ECO:0000313" key="7">
    <source>
        <dbReference type="EMBL" id="VTX48753.1"/>
    </source>
</evidence>